<sequence>MRSDLVNAFGNVYLTISLDHENRWIQATWQGYSTPETVRSGMEAYTKALQEADYSDMLIDTRTMVGSWNHSLDWTLEEWAPQAAKAGLRHYALVVNPETFAEATADAFYANVQSFKAEVFADLATARAWLRRSRLLPKETSYSFSI</sequence>
<gene>
    <name evidence="1" type="ORF">EFB08_10685</name>
</gene>
<organism evidence="1 2">
    <name type="scientific">Rufibacter latericius</name>
    <dbReference type="NCBI Taxonomy" id="2487040"/>
    <lineage>
        <taxon>Bacteria</taxon>
        <taxon>Pseudomonadati</taxon>
        <taxon>Bacteroidota</taxon>
        <taxon>Cytophagia</taxon>
        <taxon>Cytophagales</taxon>
        <taxon>Hymenobacteraceae</taxon>
        <taxon>Rufibacter</taxon>
    </lineage>
</organism>
<accession>A0A3M9MN33</accession>
<name>A0A3M9MN33_9BACT</name>
<keyword evidence="2" id="KW-1185">Reference proteome</keyword>
<evidence type="ECO:0000313" key="2">
    <source>
        <dbReference type="Proteomes" id="UP000272117"/>
    </source>
</evidence>
<dbReference type="OrthoDB" id="882485at2"/>
<dbReference type="Proteomes" id="UP000272117">
    <property type="component" value="Unassembled WGS sequence"/>
</dbReference>
<evidence type="ECO:0000313" key="1">
    <source>
        <dbReference type="EMBL" id="RNI26929.1"/>
    </source>
</evidence>
<dbReference type="EMBL" id="RJJD01000005">
    <property type="protein sequence ID" value="RNI26929.1"/>
    <property type="molecule type" value="Genomic_DNA"/>
</dbReference>
<comment type="caution">
    <text evidence="1">The sequence shown here is derived from an EMBL/GenBank/DDBJ whole genome shotgun (WGS) entry which is preliminary data.</text>
</comment>
<dbReference type="AlphaFoldDB" id="A0A3M9MN33"/>
<proteinExistence type="predicted"/>
<reference evidence="1 2" key="1">
    <citation type="submission" date="2018-11" db="EMBL/GenBank/DDBJ databases">
        <title>Rufibacter latericius sp. nov., isolated from water in Baiyang Lake.</title>
        <authorList>
            <person name="Yang Y."/>
        </authorList>
    </citation>
    <scope>NUCLEOTIDE SEQUENCE [LARGE SCALE GENOMIC DNA]</scope>
    <source>
        <strain evidence="1 2">R-22-1c-1</strain>
    </source>
</reference>
<dbReference type="RefSeq" id="WP_123126936.1">
    <property type="nucleotide sequence ID" value="NZ_RJJD01000005.1"/>
</dbReference>
<dbReference type="InterPro" id="IPR021866">
    <property type="entry name" value="SpoIIAA-like"/>
</dbReference>
<dbReference type="Pfam" id="PF11964">
    <property type="entry name" value="SpoIIAA-like"/>
    <property type="match status" value="1"/>
</dbReference>
<protein>
    <submittedName>
        <fullName evidence="1">STAS/SEC14 domain-containing protein</fullName>
    </submittedName>
</protein>